<keyword evidence="3" id="KW-1185">Reference proteome</keyword>
<sequence>MAASGWIGVDLDGTLAEYHGWKGIDHIGEPVPAMLDRVKAWLSEGKDVRIFTARVSHDGTAARMMDAQRALIHITNWLVQHLGRPLPITCTKDFAMIELWDDRAVQVIQNAGERVYVSPPQFDLVEHLRRQREFSERTFGPGARTKGVLQHIRKELAEIESEPSNVTEWIDVALLAFDGAWRAGHSPEAIAMALAGKQRRNETRRWPDWRTQPMDGAIEHIR</sequence>
<protein>
    <recommendedName>
        <fullName evidence="1">dATP/dGTP diphosphohydrolase MazZ domain-containing protein</fullName>
    </recommendedName>
</protein>
<dbReference type="SUPFAM" id="SSF56784">
    <property type="entry name" value="HAD-like"/>
    <property type="match status" value="1"/>
</dbReference>
<evidence type="ECO:0000313" key="3">
    <source>
        <dbReference type="Proteomes" id="UP000266934"/>
    </source>
</evidence>
<dbReference type="RefSeq" id="WP_244600196.1">
    <property type="nucleotide sequence ID" value="NZ_AP018907.1"/>
</dbReference>
<dbReference type="Proteomes" id="UP000266934">
    <property type="component" value="Chromosome"/>
</dbReference>
<evidence type="ECO:0000313" key="2">
    <source>
        <dbReference type="EMBL" id="BBF92654.1"/>
    </source>
</evidence>
<gene>
    <name evidence="2" type="ORF">BLTE_13390</name>
</gene>
<reference evidence="2 3" key="1">
    <citation type="submission" date="2018-08" db="EMBL/GenBank/DDBJ databases">
        <title>Complete genome sequencing of Blastochloris tepida GI.</title>
        <authorList>
            <person name="Tsukatani Y."/>
            <person name="Mori H."/>
        </authorList>
    </citation>
    <scope>NUCLEOTIDE SEQUENCE [LARGE SCALE GENOMIC DNA]</scope>
    <source>
        <strain evidence="2 3">GI</strain>
    </source>
</reference>
<accession>A0A348FZC1</accession>
<dbReference type="InterPro" id="IPR036412">
    <property type="entry name" value="HAD-like_sf"/>
</dbReference>
<proteinExistence type="predicted"/>
<dbReference type="InterPro" id="IPR007538">
    <property type="entry name" value="dATP/dGTP_dipphydrolase_MazZ"/>
</dbReference>
<feature type="domain" description="dATP/dGTP diphosphohydrolase MazZ" evidence="1">
    <location>
        <begin position="130"/>
        <end position="220"/>
    </location>
</feature>
<name>A0A348FZC1_9HYPH</name>
<dbReference type="EMBL" id="AP018907">
    <property type="protein sequence ID" value="BBF92654.1"/>
    <property type="molecule type" value="Genomic_DNA"/>
</dbReference>
<organism evidence="2 3">
    <name type="scientific">Blastochloris tepida</name>
    <dbReference type="NCBI Taxonomy" id="2233851"/>
    <lineage>
        <taxon>Bacteria</taxon>
        <taxon>Pseudomonadati</taxon>
        <taxon>Pseudomonadota</taxon>
        <taxon>Alphaproteobacteria</taxon>
        <taxon>Hyphomicrobiales</taxon>
        <taxon>Blastochloridaceae</taxon>
        <taxon>Blastochloris</taxon>
    </lineage>
</organism>
<dbReference type="Pfam" id="PF04447">
    <property type="entry name" value="dATP-dGTP_PPHyd"/>
    <property type="match status" value="1"/>
</dbReference>
<dbReference type="Gene3D" id="3.40.50.1000">
    <property type="entry name" value="HAD superfamily/HAD-like"/>
    <property type="match status" value="1"/>
</dbReference>
<dbReference type="InterPro" id="IPR023214">
    <property type="entry name" value="HAD_sf"/>
</dbReference>
<evidence type="ECO:0000259" key="1">
    <source>
        <dbReference type="Pfam" id="PF04447"/>
    </source>
</evidence>
<dbReference type="AlphaFoldDB" id="A0A348FZC1"/>
<dbReference type="KEGG" id="blag:BLTE_13390"/>